<dbReference type="SUPFAM" id="SSF56645">
    <property type="entry name" value="Acyl-CoA dehydrogenase NM domain-like"/>
    <property type="match status" value="1"/>
</dbReference>
<dbReference type="InterPro" id="IPR046373">
    <property type="entry name" value="Acyl-CoA_Oxase/DH_mid-dom_sf"/>
</dbReference>
<dbReference type="InterPro" id="IPR036250">
    <property type="entry name" value="AcylCo_DH-like_C"/>
</dbReference>
<dbReference type="InterPro" id="IPR037069">
    <property type="entry name" value="AcylCoA_DH/ox_N_sf"/>
</dbReference>
<keyword evidence="4 6" id="KW-0274">FAD</keyword>
<comment type="similarity">
    <text evidence="2 6">Belongs to the acyl-CoA dehydrogenase family.</text>
</comment>
<feature type="domain" description="Acyl-CoA dehydrogenase/oxidase N-terminal" evidence="9">
    <location>
        <begin position="40"/>
        <end position="107"/>
    </location>
</feature>
<evidence type="ECO:0000256" key="6">
    <source>
        <dbReference type="RuleBase" id="RU362125"/>
    </source>
</evidence>
<dbReference type="Gene3D" id="2.40.110.10">
    <property type="entry name" value="Butyryl-CoA Dehydrogenase, subunit A, domain 2"/>
    <property type="match status" value="1"/>
</dbReference>
<dbReference type="PANTHER" id="PTHR43884:SF25">
    <property type="entry name" value="ACYL-COA DEHYDROGENASE YDBM-RELATED"/>
    <property type="match status" value="1"/>
</dbReference>
<dbReference type="InterPro" id="IPR009100">
    <property type="entry name" value="AcylCoA_DH/oxidase_NM_dom_sf"/>
</dbReference>
<dbReference type="PIRSF" id="PIRSF016578">
    <property type="entry name" value="HsaA"/>
    <property type="match status" value="1"/>
</dbReference>
<dbReference type="EMBL" id="CP031263">
    <property type="protein sequence ID" value="AXH93386.1"/>
    <property type="molecule type" value="Genomic_DNA"/>
</dbReference>
<feature type="domain" description="Acyl-CoA oxidase/dehydrogenase middle" evidence="8">
    <location>
        <begin position="149"/>
        <end position="230"/>
    </location>
</feature>
<dbReference type="Gene3D" id="1.10.540.10">
    <property type="entry name" value="Acyl-CoA dehydrogenase/oxidase, N-terminal domain"/>
    <property type="match status" value="1"/>
</dbReference>
<gene>
    <name evidence="10" type="ORF">DVH21_27470</name>
</gene>
<evidence type="ECO:0000259" key="9">
    <source>
        <dbReference type="Pfam" id="PF02771"/>
    </source>
</evidence>
<dbReference type="SUPFAM" id="SSF47203">
    <property type="entry name" value="Acyl-CoA dehydrogenase C-terminal domain-like"/>
    <property type="match status" value="1"/>
</dbReference>
<dbReference type="InterPro" id="IPR013786">
    <property type="entry name" value="AcylCoA_DH/ox_N"/>
</dbReference>
<name>A0A1C6TPS8_9ACTN</name>
<dbReference type="GO" id="GO:0050660">
    <property type="term" value="F:flavin adenine dinucleotide binding"/>
    <property type="evidence" value="ECO:0007669"/>
    <property type="project" value="InterPro"/>
</dbReference>
<evidence type="ECO:0000259" key="8">
    <source>
        <dbReference type="Pfam" id="PF02770"/>
    </source>
</evidence>
<evidence type="ECO:0000313" key="10">
    <source>
        <dbReference type="EMBL" id="AXH93386.1"/>
    </source>
</evidence>
<sequence length="423" mass="45585">MTTTPVRAPAAGELLAPVSKEGQAFLDLLAVHIPYVREVSGAHDRDGTFPFEVFDRFRTSGVLAATVPAELGGLGVSHMHDVALALRTLAEFDASVALALHMQLSRGLTLTYEWRYGAPEAQSLAERLMRSIGEREAIICGAVKDAPRATTRLTPAPGGGWLLNGRKTLVSLAPAATHFAVYAEVHVDEEPLRLAAPVLTRQTPGLTVLDNWDGLGMRGSGTVDIVFDNCPIAAADVLPRAAVGARQDAVLAGQTVSSVTMLGIYAGIASAARNVAVDWTVRRRVDPGAAVRTLLAEIEARLFALRSSAAAALRNADELAFDFSVDADERGRRMMTPFQCAKLMVNQLASDIVDRCMTVVGGASFSARHPLARHYRDVRAGRYMQPYTYVDAIDYLSGQVLCFDQDNDYVSARAIRARREPSP</sequence>
<dbReference type="Gene3D" id="1.20.140.10">
    <property type="entry name" value="Butyryl-CoA Dehydrogenase, subunit A, domain 3"/>
    <property type="match status" value="1"/>
</dbReference>
<accession>A0A1C6TPS8</accession>
<evidence type="ECO:0000256" key="3">
    <source>
        <dbReference type="ARBA" id="ARBA00022630"/>
    </source>
</evidence>
<reference evidence="10 11" key="2">
    <citation type="submission" date="2018-08" db="EMBL/GenBank/DDBJ databases">
        <title>Streptomyces kandeliansis sp. nov., an endophytic bacterium isolated from mangrove plant.</title>
        <authorList>
            <person name="Wang R."/>
        </authorList>
    </citation>
    <scope>NUCLEOTIDE SEQUENCE [LARGE SCALE GENOMIC DNA]</scope>
    <source>
        <strain evidence="11">H14(2018)</strain>
    </source>
</reference>
<reference evidence="10 11" key="1">
    <citation type="submission" date="2018-07" db="EMBL/GenBank/DDBJ databases">
        <authorList>
            <person name="Ye Y."/>
        </authorList>
    </citation>
    <scope>NUCLEOTIDE SEQUENCE [LARGE SCALE GENOMIC DNA]</scope>
    <source>
        <strain evidence="11">H14(2018)</strain>
    </source>
</reference>
<dbReference type="Proteomes" id="UP000253958">
    <property type="component" value="Chromosome"/>
</dbReference>
<proteinExistence type="inferred from homology"/>
<organism evidence="10 11">
    <name type="scientific">Micromonospora aurantiaca</name>
    <name type="common">nom. illeg.</name>
    <dbReference type="NCBI Taxonomy" id="47850"/>
    <lineage>
        <taxon>Bacteria</taxon>
        <taxon>Bacillati</taxon>
        <taxon>Actinomycetota</taxon>
        <taxon>Actinomycetes</taxon>
        <taxon>Micromonosporales</taxon>
        <taxon>Micromonosporaceae</taxon>
        <taxon>Micromonospora</taxon>
    </lineage>
</organism>
<dbReference type="InterPro" id="IPR006091">
    <property type="entry name" value="Acyl-CoA_Oxase/DH_mid-dom"/>
</dbReference>
<evidence type="ECO:0000313" key="11">
    <source>
        <dbReference type="Proteomes" id="UP000253958"/>
    </source>
</evidence>
<dbReference type="Pfam" id="PF00441">
    <property type="entry name" value="Acyl-CoA_dh_1"/>
    <property type="match status" value="1"/>
</dbReference>
<dbReference type="CDD" id="cd00567">
    <property type="entry name" value="ACAD"/>
    <property type="match status" value="1"/>
</dbReference>
<keyword evidence="3 6" id="KW-0285">Flavoprotein</keyword>
<dbReference type="AlphaFoldDB" id="A0A1C6TPS8"/>
<evidence type="ECO:0000259" key="7">
    <source>
        <dbReference type="Pfam" id="PF00441"/>
    </source>
</evidence>
<dbReference type="Pfam" id="PF02770">
    <property type="entry name" value="Acyl-CoA_dh_M"/>
    <property type="match status" value="1"/>
</dbReference>
<dbReference type="RefSeq" id="WP_091331638.1">
    <property type="nucleotide sequence ID" value="NZ_CBDRIQ010000047.1"/>
</dbReference>
<dbReference type="InterPro" id="IPR009075">
    <property type="entry name" value="AcylCo_DH/oxidase_C"/>
</dbReference>
<dbReference type="GO" id="GO:0003995">
    <property type="term" value="F:acyl-CoA dehydrogenase activity"/>
    <property type="evidence" value="ECO:0007669"/>
    <property type="project" value="TreeGrafter"/>
</dbReference>
<comment type="cofactor">
    <cofactor evidence="1 6">
        <name>FAD</name>
        <dbReference type="ChEBI" id="CHEBI:57692"/>
    </cofactor>
</comment>
<feature type="domain" description="Acyl-CoA dehydrogenase/oxidase C-terminal" evidence="7">
    <location>
        <begin position="261"/>
        <end position="383"/>
    </location>
</feature>
<protein>
    <submittedName>
        <fullName evidence="10">Acyl-CoA dehydrogenase</fullName>
    </submittedName>
</protein>
<evidence type="ECO:0000256" key="1">
    <source>
        <dbReference type="ARBA" id="ARBA00001974"/>
    </source>
</evidence>
<evidence type="ECO:0000256" key="2">
    <source>
        <dbReference type="ARBA" id="ARBA00009347"/>
    </source>
</evidence>
<evidence type="ECO:0000256" key="5">
    <source>
        <dbReference type="ARBA" id="ARBA00023002"/>
    </source>
</evidence>
<dbReference type="Pfam" id="PF02771">
    <property type="entry name" value="Acyl-CoA_dh_N"/>
    <property type="match status" value="1"/>
</dbReference>
<keyword evidence="5 6" id="KW-0560">Oxidoreductase</keyword>
<dbReference type="PANTHER" id="PTHR43884">
    <property type="entry name" value="ACYL-COA DEHYDROGENASE"/>
    <property type="match status" value="1"/>
</dbReference>
<evidence type="ECO:0000256" key="4">
    <source>
        <dbReference type="ARBA" id="ARBA00022827"/>
    </source>
</evidence>